<gene>
    <name evidence="2" type="ordered locus">Cthe_1017</name>
</gene>
<dbReference type="Proteomes" id="UP000002145">
    <property type="component" value="Chromosome"/>
</dbReference>
<feature type="transmembrane region" description="Helical" evidence="1">
    <location>
        <begin position="6"/>
        <end position="26"/>
    </location>
</feature>
<reference evidence="3" key="1">
    <citation type="submission" date="2007-02" db="EMBL/GenBank/DDBJ databases">
        <title>Complete sequence of Clostridium thermocellum ATCC 27405.</title>
        <authorList>
            <consortium name="US DOE Joint Genome Institute"/>
            <person name="Copeland A."/>
            <person name="Lucas S."/>
            <person name="Lapidus A."/>
            <person name="Barry K."/>
            <person name="Detter J.C."/>
            <person name="Glavina del Rio T."/>
            <person name="Hammon N."/>
            <person name="Israni S."/>
            <person name="Dalin E."/>
            <person name="Tice H."/>
            <person name="Pitluck S."/>
            <person name="Chertkov O."/>
            <person name="Brettin T."/>
            <person name="Bruce D."/>
            <person name="Han C."/>
            <person name="Tapia R."/>
            <person name="Gilna P."/>
            <person name="Schmutz J."/>
            <person name="Larimer F."/>
            <person name="Land M."/>
            <person name="Hauser L."/>
            <person name="Kyrpides N."/>
            <person name="Mikhailova N."/>
            <person name="Wu J.H.D."/>
            <person name="Newcomb M."/>
            <person name="Richardson P."/>
        </authorList>
    </citation>
    <scope>NUCLEOTIDE SEQUENCE [LARGE SCALE GENOMIC DNA]</scope>
    <source>
        <strain evidence="3">ATCC 27405 / DSM 1237 / JCM 9322 / NBRC 103400 / NCIMB 10682 / NRRL B-4536 / VPI 7372</strain>
    </source>
</reference>
<feature type="transmembrane region" description="Helical" evidence="1">
    <location>
        <begin position="67"/>
        <end position="91"/>
    </location>
</feature>
<keyword evidence="3" id="KW-1185">Reference proteome</keyword>
<dbReference type="eggNOG" id="ENOG502ZD7K">
    <property type="taxonomic scope" value="Bacteria"/>
</dbReference>
<keyword evidence="1" id="KW-0472">Membrane</keyword>
<dbReference type="AlphaFoldDB" id="A3DE70"/>
<reference evidence="2 3" key="2">
    <citation type="journal article" date="2013" name="Biotechnol. Biofuels">
        <title>Global transcriptome analysis of Clostridium thermocellum ATCC 27405 during growth on dilute acid pretreated Populus and switchgrass.</title>
        <authorList>
            <person name="Wilson C.M."/>
            <person name="Rodriguez M.Jr."/>
            <person name="Johnson C.M."/>
            <person name="Martin S.L."/>
            <person name="Chu T.M."/>
            <person name="Wolfinger R.D."/>
            <person name="Hauser L.J."/>
            <person name="Land M.L."/>
            <person name="Klingeman D.M."/>
            <person name="Syed M.H."/>
            <person name="Ragauskas A.J."/>
            <person name="Tschaplinski T.J."/>
            <person name="Mielenz J.R."/>
            <person name="Brown S.D."/>
        </authorList>
    </citation>
    <scope>NUCLEOTIDE SEQUENCE [LARGE SCALE GENOMIC DNA]</scope>
    <source>
        <strain evidence="3">ATCC 27405 / DSM 1237 / JCM 9322 / NBRC 103400 / NCIMB 10682 / NRRL B-4536 / VPI 7372</strain>
    </source>
</reference>
<sequence>MDLNADLTISYSVAVFIVVLLSASVLNLLKEHYIFQITGIAFLFIIGVIRMTLAVLDDTVVSLSQLYFTLLPILSAIAACLVSMSLGFWIFPIIRNKFKN</sequence>
<evidence type="ECO:0000256" key="1">
    <source>
        <dbReference type="SAM" id="Phobius"/>
    </source>
</evidence>
<evidence type="ECO:0000313" key="2">
    <source>
        <dbReference type="EMBL" id="ABN52249.1"/>
    </source>
</evidence>
<dbReference type="EMBL" id="CP000568">
    <property type="protein sequence ID" value="ABN52249.1"/>
    <property type="molecule type" value="Genomic_DNA"/>
</dbReference>
<accession>A3DE70</accession>
<dbReference type="KEGG" id="cth:Cthe_1017"/>
<feature type="transmembrane region" description="Helical" evidence="1">
    <location>
        <begin position="33"/>
        <end position="55"/>
    </location>
</feature>
<dbReference type="HOGENOM" id="CLU_2354878_0_0_9"/>
<protein>
    <submittedName>
        <fullName evidence="2">Uncharacterized protein</fullName>
    </submittedName>
</protein>
<dbReference type="STRING" id="203119.Cthe_1017"/>
<keyword evidence="1" id="KW-0812">Transmembrane</keyword>
<organism evidence="2 3">
    <name type="scientific">Acetivibrio thermocellus (strain ATCC 27405 / DSM 1237 / JCM 9322 / NBRC 103400 / NCIMB 10682 / NRRL B-4536 / VPI 7372)</name>
    <name type="common">Clostridium thermocellum</name>
    <dbReference type="NCBI Taxonomy" id="203119"/>
    <lineage>
        <taxon>Bacteria</taxon>
        <taxon>Bacillati</taxon>
        <taxon>Bacillota</taxon>
        <taxon>Clostridia</taxon>
        <taxon>Eubacteriales</taxon>
        <taxon>Oscillospiraceae</taxon>
        <taxon>Acetivibrio</taxon>
    </lineage>
</organism>
<name>A3DE70_ACET2</name>
<keyword evidence="1" id="KW-1133">Transmembrane helix</keyword>
<proteinExistence type="predicted"/>
<evidence type="ECO:0000313" key="3">
    <source>
        <dbReference type="Proteomes" id="UP000002145"/>
    </source>
</evidence>